<feature type="transmembrane region" description="Helical" evidence="5">
    <location>
        <begin position="110"/>
        <end position="130"/>
    </location>
</feature>
<protein>
    <recommendedName>
        <fullName evidence="10">MFS transporter</fullName>
    </recommendedName>
</protein>
<reference evidence="6" key="5">
    <citation type="submission" date="2023-12" db="EMBL/GenBank/DDBJ databases">
        <authorList>
            <person name="Sun Q."/>
            <person name="Inoue M."/>
        </authorList>
    </citation>
    <scope>NUCLEOTIDE SEQUENCE</scope>
    <source>
        <strain evidence="6">JCM 10664</strain>
    </source>
</reference>
<dbReference type="EMBL" id="BAAAHC010000020">
    <property type="protein sequence ID" value="GAA0537394.1"/>
    <property type="molecule type" value="Genomic_DNA"/>
</dbReference>
<dbReference type="PANTHER" id="PTHR23514:SF13">
    <property type="entry name" value="INNER MEMBRANE PROTEIN YBJJ"/>
    <property type="match status" value="1"/>
</dbReference>
<keyword evidence="3 5" id="KW-1133">Transmembrane helix</keyword>
<accession>A0A917NI45</accession>
<evidence type="ECO:0000313" key="7">
    <source>
        <dbReference type="EMBL" id="GGJ02151.1"/>
    </source>
</evidence>
<feature type="transmembrane region" description="Helical" evidence="5">
    <location>
        <begin position="193"/>
        <end position="214"/>
    </location>
</feature>
<evidence type="ECO:0000256" key="3">
    <source>
        <dbReference type="ARBA" id="ARBA00022989"/>
    </source>
</evidence>
<evidence type="ECO:0000256" key="5">
    <source>
        <dbReference type="SAM" id="Phobius"/>
    </source>
</evidence>
<evidence type="ECO:0000313" key="6">
    <source>
        <dbReference type="EMBL" id="GAA0537394.1"/>
    </source>
</evidence>
<reference evidence="7 8" key="2">
    <citation type="journal article" date="2014" name="Int. J. Syst. Evol. Microbiol.">
        <title>Complete genome sequence of Corynebacterium casei LMG S-19264T (=DSM 44701T), isolated from a smear-ripened cheese.</title>
        <authorList>
            <consortium name="US DOE Joint Genome Institute (JGI-PGF)"/>
            <person name="Walter F."/>
            <person name="Albersmeier A."/>
            <person name="Kalinowski J."/>
            <person name="Ruckert C."/>
        </authorList>
    </citation>
    <scope>NUCLEOTIDE SEQUENCE [LARGE SCALE GENOMIC DNA]</scope>
    <source>
        <strain evidence="7 8">CGMCC 4.7206</strain>
    </source>
</reference>
<proteinExistence type="predicted"/>
<feature type="transmembrane region" description="Helical" evidence="5">
    <location>
        <begin position="226"/>
        <end position="244"/>
    </location>
</feature>
<dbReference type="AlphaFoldDB" id="A0A917NI45"/>
<evidence type="ECO:0000313" key="8">
    <source>
        <dbReference type="Proteomes" id="UP000597989"/>
    </source>
</evidence>
<evidence type="ECO:0000313" key="9">
    <source>
        <dbReference type="Proteomes" id="UP001500220"/>
    </source>
</evidence>
<keyword evidence="9" id="KW-1185">Reference proteome</keyword>
<reference evidence="9" key="3">
    <citation type="journal article" date="2019" name="Int. J. Syst. Evol. Microbiol.">
        <title>The Global Catalogue of Microorganisms (GCM) 10K type strain sequencing project: providing services to taxonomists for standard genome sequencing and annotation.</title>
        <authorList>
            <consortium name="The Broad Institute Genomics Platform"/>
            <consortium name="The Broad Institute Genome Sequencing Center for Infectious Disease"/>
            <person name="Wu L."/>
            <person name="Ma J."/>
        </authorList>
    </citation>
    <scope>NUCLEOTIDE SEQUENCE [LARGE SCALE GENOMIC DNA]</scope>
    <source>
        <strain evidence="9">JCM 10664</strain>
    </source>
</reference>
<keyword evidence="4 5" id="KW-0472">Membrane</keyword>
<dbReference type="PANTHER" id="PTHR23514">
    <property type="entry name" value="BYPASS OF STOP CODON PROTEIN 6"/>
    <property type="match status" value="1"/>
</dbReference>
<reference evidence="7" key="4">
    <citation type="submission" date="2020-09" db="EMBL/GenBank/DDBJ databases">
        <authorList>
            <person name="Sun Q."/>
            <person name="Zhou Y."/>
        </authorList>
    </citation>
    <scope>NUCLEOTIDE SEQUENCE</scope>
    <source>
        <strain evidence="7">CGMCC 4.7206</strain>
    </source>
</reference>
<evidence type="ECO:0000256" key="1">
    <source>
        <dbReference type="ARBA" id="ARBA00004141"/>
    </source>
</evidence>
<evidence type="ECO:0000256" key="2">
    <source>
        <dbReference type="ARBA" id="ARBA00022692"/>
    </source>
</evidence>
<name>A0A917NI45_9PSEU</name>
<evidence type="ECO:0008006" key="10">
    <source>
        <dbReference type="Google" id="ProtNLM"/>
    </source>
</evidence>
<evidence type="ECO:0000256" key="4">
    <source>
        <dbReference type="ARBA" id="ARBA00023136"/>
    </source>
</evidence>
<dbReference type="Gene3D" id="1.20.1250.20">
    <property type="entry name" value="MFS general substrate transporter like domains"/>
    <property type="match status" value="1"/>
</dbReference>
<comment type="caution">
    <text evidence="7">The sequence shown here is derived from an EMBL/GenBank/DDBJ whole genome shotgun (WGS) entry which is preliminary data.</text>
</comment>
<sequence length="348" mass="35340">MLVAPQIVRRYRAHRVAPLAAGLYLVAVCLAGAGAGTASFALWLLAAGALNALVDIGQNVIAVRLEKLRMSTVGGAANGLLSPLEGLQAVGVAAGTGFGLLTAGRVPLPHSFAVLGVVGVLVAAITFASLRGVDTSNAGRTRPRRGGSAAQRVKAAYPPRLRWLAAMSFSALLLEGALTNWIAVLVADAGVSLFSAGLGLTAFATALCLGRLCYGTIARHVDQVGFVRVMGGSVVVGTTGLVLFTSAPEVMLISAAAAGFGLANLHPFCTGAVGHSSAPGEEEHQLGRLNRIAYIGIAFEGVLVAGLTALLGLPTAIAVVGSLAVIFVVKAPIFSTEHHWAAMAAQAR</sequence>
<feature type="transmembrane region" description="Helical" evidence="5">
    <location>
        <begin position="316"/>
        <end position="333"/>
    </location>
</feature>
<gene>
    <name evidence="6" type="ORF">GCM10009545_45170</name>
    <name evidence="7" type="ORF">GCM10011581_44160</name>
</gene>
<dbReference type="InterPro" id="IPR051788">
    <property type="entry name" value="MFS_Transporter"/>
</dbReference>
<keyword evidence="2 5" id="KW-0812">Transmembrane</keyword>
<feature type="transmembrane region" description="Helical" evidence="5">
    <location>
        <begin position="21"/>
        <end position="45"/>
    </location>
</feature>
<dbReference type="Proteomes" id="UP001500220">
    <property type="component" value="Unassembled WGS sequence"/>
</dbReference>
<feature type="transmembrane region" description="Helical" evidence="5">
    <location>
        <begin position="161"/>
        <end position="187"/>
    </location>
</feature>
<dbReference type="EMBL" id="BMMT01000019">
    <property type="protein sequence ID" value="GGJ02151.1"/>
    <property type="molecule type" value="Genomic_DNA"/>
</dbReference>
<organism evidence="7 8">
    <name type="scientific">Saccharopolyspora thermophila</name>
    <dbReference type="NCBI Taxonomy" id="89367"/>
    <lineage>
        <taxon>Bacteria</taxon>
        <taxon>Bacillati</taxon>
        <taxon>Actinomycetota</taxon>
        <taxon>Actinomycetes</taxon>
        <taxon>Pseudonocardiales</taxon>
        <taxon>Pseudonocardiaceae</taxon>
        <taxon>Saccharopolyspora</taxon>
    </lineage>
</organism>
<comment type="subcellular location">
    <subcellularLocation>
        <location evidence="1">Membrane</location>
        <topology evidence="1">Multi-pass membrane protein</topology>
    </subcellularLocation>
</comment>
<dbReference type="Proteomes" id="UP000597989">
    <property type="component" value="Unassembled WGS sequence"/>
</dbReference>
<dbReference type="InterPro" id="IPR036259">
    <property type="entry name" value="MFS_trans_sf"/>
</dbReference>
<reference evidence="6" key="1">
    <citation type="journal article" date="2014" name="Int. J. Syst. Evol. Microbiol.">
        <title>Complete genome of a new Firmicutes species belonging to the dominant human colonic microbiota ('Ruminococcus bicirculans') reveals two chromosomes and a selective capacity to utilize plant glucans.</title>
        <authorList>
            <consortium name="NISC Comparative Sequencing Program"/>
            <person name="Wegmann U."/>
            <person name="Louis P."/>
            <person name="Goesmann A."/>
            <person name="Henrissat B."/>
            <person name="Duncan S.H."/>
            <person name="Flint H.J."/>
        </authorList>
    </citation>
    <scope>NUCLEOTIDE SEQUENCE</scope>
    <source>
        <strain evidence="6">JCM 10664</strain>
    </source>
</reference>
<dbReference type="GO" id="GO:0016020">
    <property type="term" value="C:membrane"/>
    <property type="evidence" value="ECO:0007669"/>
    <property type="project" value="UniProtKB-SubCell"/>
</dbReference>
<dbReference type="SUPFAM" id="SSF103473">
    <property type="entry name" value="MFS general substrate transporter"/>
    <property type="match status" value="1"/>
</dbReference>